<dbReference type="GO" id="GO:0009279">
    <property type="term" value="C:cell outer membrane"/>
    <property type="evidence" value="ECO:0007669"/>
    <property type="project" value="UniProtKB-SubCell"/>
</dbReference>
<evidence type="ECO:0000256" key="3">
    <source>
        <dbReference type="ARBA" id="ARBA00023237"/>
    </source>
</evidence>
<gene>
    <name evidence="4" type="ORF">Q4521_21120</name>
</gene>
<evidence type="ECO:0000256" key="1">
    <source>
        <dbReference type="ARBA" id="ARBA00004442"/>
    </source>
</evidence>
<evidence type="ECO:0000313" key="4">
    <source>
        <dbReference type="EMBL" id="MDO6424998.1"/>
    </source>
</evidence>
<dbReference type="Proteomes" id="UP001169760">
    <property type="component" value="Unassembled WGS sequence"/>
</dbReference>
<sequence>KGGVNYKKESGFYGGIDFLHLKNRPANEDNSIVAKGYTLTNLNVGYEWDKIILGVQIQNLFDVAWNETQFATESRLAGEVNSVEEIHFTPGTPFFLKTSIRYKF</sequence>
<comment type="caution">
    <text evidence="4">The sequence shown here is derived from an EMBL/GenBank/DDBJ whole genome shotgun (WGS) entry which is preliminary data.</text>
</comment>
<dbReference type="InterPro" id="IPR036942">
    <property type="entry name" value="Beta-barrel_TonB_sf"/>
</dbReference>
<feature type="non-terminal residue" evidence="4">
    <location>
        <position position="1"/>
    </location>
</feature>
<reference evidence="4" key="1">
    <citation type="submission" date="2023-07" db="EMBL/GenBank/DDBJ databases">
        <title>Genome content predicts the carbon catabolic preferences of heterotrophic bacteria.</title>
        <authorList>
            <person name="Gralka M."/>
        </authorList>
    </citation>
    <scope>NUCLEOTIDE SEQUENCE</scope>
    <source>
        <strain evidence="4">I3M17_2</strain>
    </source>
</reference>
<dbReference type="EMBL" id="JAUOPB010000118">
    <property type="protein sequence ID" value="MDO6424998.1"/>
    <property type="molecule type" value="Genomic_DNA"/>
</dbReference>
<protein>
    <submittedName>
        <fullName evidence="4">TonB-dependent receptor</fullName>
    </submittedName>
</protein>
<proteinExistence type="predicted"/>
<dbReference type="SUPFAM" id="SSF56935">
    <property type="entry name" value="Porins"/>
    <property type="match status" value="1"/>
</dbReference>
<evidence type="ECO:0000313" key="5">
    <source>
        <dbReference type="Proteomes" id="UP001169760"/>
    </source>
</evidence>
<dbReference type="Gene3D" id="2.40.170.20">
    <property type="entry name" value="TonB-dependent receptor, beta-barrel domain"/>
    <property type="match status" value="1"/>
</dbReference>
<keyword evidence="2" id="KW-0472">Membrane</keyword>
<accession>A0AAW7XBF8</accession>
<name>A0AAW7XBF8_9GAMM</name>
<dbReference type="AlphaFoldDB" id="A0AAW7XBF8"/>
<keyword evidence="3" id="KW-0998">Cell outer membrane</keyword>
<dbReference type="RefSeq" id="WP_303494337.1">
    <property type="nucleotide sequence ID" value="NZ_JAUOPB010000118.1"/>
</dbReference>
<organism evidence="4 5">
    <name type="scientific">Saccharophagus degradans</name>
    <dbReference type="NCBI Taxonomy" id="86304"/>
    <lineage>
        <taxon>Bacteria</taxon>
        <taxon>Pseudomonadati</taxon>
        <taxon>Pseudomonadota</taxon>
        <taxon>Gammaproteobacteria</taxon>
        <taxon>Cellvibrionales</taxon>
        <taxon>Cellvibrionaceae</taxon>
        <taxon>Saccharophagus</taxon>
    </lineage>
</organism>
<keyword evidence="4" id="KW-0675">Receptor</keyword>
<evidence type="ECO:0000256" key="2">
    <source>
        <dbReference type="ARBA" id="ARBA00023136"/>
    </source>
</evidence>
<comment type="subcellular location">
    <subcellularLocation>
        <location evidence="1">Cell outer membrane</location>
    </subcellularLocation>
</comment>